<reference evidence="1 2" key="1">
    <citation type="submission" date="2019-02" db="EMBL/GenBank/DDBJ databases">
        <title>Deep-cultivation of Planctomycetes and their phenomic and genomic characterization uncovers novel biology.</title>
        <authorList>
            <person name="Wiegand S."/>
            <person name="Jogler M."/>
            <person name="Boedeker C."/>
            <person name="Pinto D."/>
            <person name="Vollmers J."/>
            <person name="Rivas-Marin E."/>
            <person name="Kohn T."/>
            <person name="Peeters S.H."/>
            <person name="Heuer A."/>
            <person name="Rast P."/>
            <person name="Oberbeckmann S."/>
            <person name="Bunk B."/>
            <person name="Jeske O."/>
            <person name="Meyerdierks A."/>
            <person name="Storesund J.E."/>
            <person name="Kallscheuer N."/>
            <person name="Luecker S."/>
            <person name="Lage O.M."/>
            <person name="Pohl T."/>
            <person name="Merkel B.J."/>
            <person name="Hornburger P."/>
            <person name="Mueller R.-W."/>
            <person name="Bruemmer F."/>
            <person name="Labrenz M."/>
            <person name="Spormann A.M."/>
            <person name="Op den Camp H."/>
            <person name="Overmann J."/>
            <person name="Amann R."/>
            <person name="Jetten M.S.M."/>
            <person name="Mascher T."/>
            <person name="Medema M.H."/>
            <person name="Devos D.P."/>
            <person name="Kaster A.-K."/>
            <person name="Ovreas L."/>
            <person name="Rohde M."/>
            <person name="Galperin M.Y."/>
            <person name="Jogler C."/>
        </authorList>
    </citation>
    <scope>NUCLEOTIDE SEQUENCE [LARGE SCALE GENOMIC DNA]</scope>
    <source>
        <strain evidence="1 2">Poly24</strain>
    </source>
</reference>
<protein>
    <recommendedName>
        <fullName evidence="3">Response regulatory domain-containing protein</fullName>
    </recommendedName>
</protein>
<gene>
    <name evidence="1" type="ORF">Poly24_19940</name>
</gene>
<sequence>MMPHALLLSTDLFFASRIKSAATEAGYEMSMGKSVEKVTLKDDLRVVIVDLATTGSTVEAISEHIHQQTPTAKLIAFGPHVQTGRLDAAREAGFDLVLTRGQLDRGLSQLFPEL</sequence>
<organism evidence="1 2">
    <name type="scientific">Rosistilla carotiformis</name>
    <dbReference type="NCBI Taxonomy" id="2528017"/>
    <lineage>
        <taxon>Bacteria</taxon>
        <taxon>Pseudomonadati</taxon>
        <taxon>Planctomycetota</taxon>
        <taxon>Planctomycetia</taxon>
        <taxon>Pirellulales</taxon>
        <taxon>Pirellulaceae</taxon>
        <taxon>Rosistilla</taxon>
    </lineage>
</organism>
<dbReference type="Proteomes" id="UP000315082">
    <property type="component" value="Chromosome"/>
</dbReference>
<dbReference type="RefSeq" id="WP_145093893.1">
    <property type="nucleotide sequence ID" value="NZ_CP036348.1"/>
</dbReference>
<dbReference type="EMBL" id="CP036348">
    <property type="protein sequence ID" value="QDV68285.1"/>
    <property type="molecule type" value="Genomic_DNA"/>
</dbReference>
<dbReference type="OrthoDB" id="291953at2"/>
<proteinExistence type="predicted"/>
<name>A0A518JRY7_9BACT</name>
<dbReference type="AlphaFoldDB" id="A0A518JRY7"/>
<accession>A0A518JRY7</accession>
<dbReference type="KEGG" id="rcf:Poly24_19940"/>
<evidence type="ECO:0000313" key="2">
    <source>
        <dbReference type="Proteomes" id="UP000315082"/>
    </source>
</evidence>
<evidence type="ECO:0008006" key="3">
    <source>
        <dbReference type="Google" id="ProtNLM"/>
    </source>
</evidence>
<evidence type="ECO:0000313" key="1">
    <source>
        <dbReference type="EMBL" id="QDV68285.1"/>
    </source>
</evidence>
<dbReference type="CDD" id="cd06223">
    <property type="entry name" value="PRTases_typeI"/>
    <property type="match status" value="1"/>
</dbReference>
<keyword evidence="2" id="KW-1185">Reference proteome</keyword>
<dbReference type="InterPro" id="IPR000836">
    <property type="entry name" value="PRTase_dom"/>
</dbReference>